<dbReference type="WBParaSite" id="Pan_g108.t1">
    <property type="protein sequence ID" value="Pan_g108.t1"/>
    <property type="gene ID" value="Pan_g108"/>
</dbReference>
<dbReference type="EC" id="2.7.11.1" evidence="1"/>
<dbReference type="Proteomes" id="UP000492821">
    <property type="component" value="Unassembled WGS sequence"/>
</dbReference>
<feature type="domain" description="Protein kinase" evidence="7">
    <location>
        <begin position="40"/>
        <end position="340"/>
    </location>
</feature>
<reference evidence="9" key="2">
    <citation type="submission" date="2020-10" db="UniProtKB">
        <authorList>
            <consortium name="WormBaseParasite"/>
        </authorList>
    </citation>
    <scope>IDENTIFICATION</scope>
</reference>
<evidence type="ECO:0000313" key="8">
    <source>
        <dbReference type="Proteomes" id="UP000492821"/>
    </source>
</evidence>
<dbReference type="InterPro" id="IPR000719">
    <property type="entry name" value="Prot_kinase_dom"/>
</dbReference>
<keyword evidence="8" id="KW-1185">Reference proteome</keyword>
<dbReference type="AlphaFoldDB" id="A0A7E4UN89"/>
<organism evidence="8 9">
    <name type="scientific">Panagrellus redivivus</name>
    <name type="common">Microworm</name>
    <dbReference type="NCBI Taxonomy" id="6233"/>
    <lineage>
        <taxon>Eukaryota</taxon>
        <taxon>Metazoa</taxon>
        <taxon>Ecdysozoa</taxon>
        <taxon>Nematoda</taxon>
        <taxon>Chromadorea</taxon>
        <taxon>Rhabditida</taxon>
        <taxon>Tylenchina</taxon>
        <taxon>Panagrolaimomorpha</taxon>
        <taxon>Panagrolaimoidea</taxon>
        <taxon>Panagrolaimidae</taxon>
        <taxon>Panagrellus</taxon>
    </lineage>
</organism>
<dbReference type="CDD" id="cd00180">
    <property type="entry name" value="PKc"/>
    <property type="match status" value="1"/>
</dbReference>
<dbReference type="Gene3D" id="1.10.510.10">
    <property type="entry name" value="Transferase(Phosphotransferase) domain 1"/>
    <property type="match status" value="1"/>
</dbReference>
<sequence length="517" mass="57014">MLDSAKARDIRNVLLGSVTAAVDAVGNDVRDPWPLTGSAYTKNDAIATGSFGCVRVADCRCPHFALIGGSGTRRCVIKTAYLQKRLDSILLAPASGLVSPTERAHRYIRRMLTELYVLSRLQHANLLHTHGAFVAEMDLHLVLPKLYVLSDLAELRYEKYNGAPWPIAIMARILRQACTGLDFLAKAGLVHRDVAPDNILLTRNGTVKIAHFGQAKMQSKECVTPVGKETFMAFEKLHNLGASGVADCLSYGETADTWSLGVILLQLIAPDDSQLPKDFAVLMTREEMPFTWLITNMLKLRARIVKAGGDELKSFLSNELLVVDSTKRPTPGQLLNSKQLKKWCSPDVSIDCEYLRKNLIFDLDFANQLKISTEASNLDCLESKPIPAEFYWDDTWKALEDQTFVLYAGSLPPVTFRWGDPGKLFKALQPLISSGEIAFGDLCLIEPAVDVLAFDLMKQLRSKPTPTTGLESSSTVSLPPTMSTPQTRIFAIRLAIPVKRRVDSLGFSTEGEESDGN</sequence>
<evidence type="ECO:0000256" key="3">
    <source>
        <dbReference type="ARBA" id="ARBA00022741"/>
    </source>
</evidence>
<dbReference type="PROSITE" id="PS00109">
    <property type="entry name" value="PROTEIN_KINASE_TYR"/>
    <property type="match status" value="1"/>
</dbReference>
<dbReference type="PANTHER" id="PTHR43671">
    <property type="entry name" value="SERINE/THREONINE-PROTEIN KINASE NEK"/>
    <property type="match status" value="1"/>
</dbReference>
<keyword evidence="2" id="KW-0808">Transferase</keyword>
<evidence type="ECO:0000256" key="2">
    <source>
        <dbReference type="ARBA" id="ARBA00022679"/>
    </source>
</evidence>
<dbReference type="GO" id="GO:0004713">
    <property type="term" value="F:protein tyrosine kinase activity"/>
    <property type="evidence" value="ECO:0007669"/>
    <property type="project" value="InterPro"/>
</dbReference>
<keyword evidence="5" id="KW-0067">ATP-binding</keyword>
<evidence type="ECO:0000256" key="5">
    <source>
        <dbReference type="ARBA" id="ARBA00022840"/>
    </source>
</evidence>
<dbReference type="PANTHER" id="PTHR43671:SF13">
    <property type="entry name" value="SERINE_THREONINE-PROTEIN KINASE NEK2"/>
    <property type="match status" value="1"/>
</dbReference>
<dbReference type="SUPFAM" id="SSF56112">
    <property type="entry name" value="Protein kinase-like (PK-like)"/>
    <property type="match status" value="1"/>
</dbReference>
<feature type="region of interest" description="Disordered" evidence="6">
    <location>
        <begin position="462"/>
        <end position="482"/>
    </location>
</feature>
<evidence type="ECO:0000256" key="4">
    <source>
        <dbReference type="ARBA" id="ARBA00022777"/>
    </source>
</evidence>
<evidence type="ECO:0000313" key="9">
    <source>
        <dbReference type="WBParaSite" id="Pan_g108.t1"/>
    </source>
</evidence>
<name>A0A7E4UN89_PANRE</name>
<evidence type="ECO:0000256" key="1">
    <source>
        <dbReference type="ARBA" id="ARBA00012513"/>
    </source>
</evidence>
<accession>A0A7E4UN89</accession>
<keyword evidence="4" id="KW-0418">Kinase</keyword>
<dbReference type="Pfam" id="PF00069">
    <property type="entry name" value="Pkinase"/>
    <property type="match status" value="1"/>
</dbReference>
<protein>
    <recommendedName>
        <fullName evidence="1">non-specific serine/threonine protein kinase</fullName>
        <ecNumber evidence="1">2.7.11.1</ecNumber>
    </recommendedName>
</protein>
<dbReference type="InterPro" id="IPR020635">
    <property type="entry name" value="Tyr_kinase_cat_dom"/>
</dbReference>
<evidence type="ECO:0000259" key="7">
    <source>
        <dbReference type="PROSITE" id="PS50011"/>
    </source>
</evidence>
<dbReference type="GO" id="GO:0004674">
    <property type="term" value="F:protein serine/threonine kinase activity"/>
    <property type="evidence" value="ECO:0007669"/>
    <property type="project" value="UniProtKB-EC"/>
</dbReference>
<proteinExistence type="predicted"/>
<dbReference type="PROSITE" id="PS50011">
    <property type="entry name" value="PROTEIN_KINASE_DOM"/>
    <property type="match status" value="1"/>
</dbReference>
<dbReference type="SMART" id="SM00219">
    <property type="entry name" value="TyrKc"/>
    <property type="match status" value="1"/>
</dbReference>
<dbReference type="InterPro" id="IPR008266">
    <property type="entry name" value="Tyr_kinase_AS"/>
</dbReference>
<dbReference type="InterPro" id="IPR011009">
    <property type="entry name" value="Kinase-like_dom_sf"/>
</dbReference>
<dbReference type="InterPro" id="IPR050660">
    <property type="entry name" value="NEK_Ser/Thr_kinase"/>
</dbReference>
<keyword evidence="3" id="KW-0547">Nucleotide-binding</keyword>
<dbReference type="GO" id="GO:0005524">
    <property type="term" value="F:ATP binding"/>
    <property type="evidence" value="ECO:0007669"/>
    <property type="project" value="UniProtKB-KW"/>
</dbReference>
<evidence type="ECO:0000256" key="6">
    <source>
        <dbReference type="SAM" id="MobiDB-lite"/>
    </source>
</evidence>
<reference evidence="8" key="1">
    <citation type="journal article" date="2013" name="Genetics">
        <title>The draft genome and transcriptome of Panagrellus redivivus are shaped by the harsh demands of a free-living lifestyle.</title>
        <authorList>
            <person name="Srinivasan J."/>
            <person name="Dillman A.R."/>
            <person name="Macchietto M.G."/>
            <person name="Heikkinen L."/>
            <person name="Lakso M."/>
            <person name="Fracchia K.M."/>
            <person name="Antoshechkin I."/>
            <person name="Mortazavi A."/>
            <person name="Wong G."/>
            <person name="Sternberg P.W."/>
        </authorList>
    </citation>
    <scope>NUCLEOTIDE SEQUENCE [LARGE SCALE GENOMIC DNA]</scope>
    <source>
        <strain evidence="8">MT8872</strain>
    </source>
</reference>